<protein>
    <submittedName>
        <fullName evidence="1">Uncharacterized protein</fullName>
    </submittedName>
</protein>
<comment type="caution">
    <text evidence="1">The sequence shown here is derived from an EMBL/GenBank/DDBJ whole genome shotgun (WGS) entry which is preliminary data.</text>
</comment>
<proteinExistence type="predicted"/>
<organism evidence="1 2">
    <name type="scientific">Phytophthora citrophthora</name>
    <dbReference type="NCBI Taxonomy" id="4793"/>
    <lineage>
        <taxon>Eukaryota</taxon>
        <taxon>Sar</taxon>
        <taxon>Stramenopiles</taxon>
        <taxon>Oomycota</taxon>
        <taxon>Peronosporomycetes</taxon>
        <taxon>Peronosporales</taxon>
        <taxon>Peronosporaceae</taxon>
        <taxon>Phytophthora</taxon>
    </lineage>
</organism>
<evidence type="ECO:0000313" key="2">
    <source>
        <dbReference type="Proteomes" id="UP001259832"/>
    </source>
</evidence>
<name>A0AAD9LBG3_9STRA</name>
<accession>A0AAD9LBG3</accession>
<gene>
    <name evidence="1" type="ORF">P3T76_014099</name>
</gene>
<dbReference type="EMBL" id="JASMQC010000039">
    <property type="protein sequence ID" value="KAK1930428.1"/>
    <property type="molecule type" value="Genomic_DNA"/>
</dbReference>
<sequence length="211" mass="24025">MELVHEGMLSPHGLSSTVDNVKRRREKRYYKLLCLFAAQVHQNQLSNPLYFAPSPPSAAQFSSTQYPLGLETLSAAWLQMSRIYSSLCEVLMKTTKVKKALRIDHSVKFCKKLKVWPGGTGKRESMRDAKMFLLLQNEIGQIVGRRLTRSENSDETRALLENVKGSFPDEGEVDPCYVISDNANSVRAMVRCPWDFSWRSSKPVSHHPEIH</sequence>
<evidence type="ECO:0000313" key="1">
    <source>
        <dbReference type="EMBL" id="KAK1930428.1"/>
    </source>
</evidence>
<keyword evidence="2" id="KW-1185">Reference proteome</keyword>
<reference evidence="1" key="1">
    <citation type="submission" date="2023-08" db="EMBL/GenBank/DDBJ databases">
        <title>Reference Genome Resource for the Citrus Pathogen Phytophthora citrophthora.</title>
        <authorList>
            <person name="Moller H."/>
            <person name="Coetzee B."/>
            <person name="Rose L.J."/>
            <person name="Van Niekerk J.M."/>
        </authorList>
    </citation>
    <scope>NUCLEOTIDE SEQUENCE</scope>
    <source>
        <strain evidence="1">STE-U-9442</strain>
    </source>
</reference>
<dbReference type="AlphaFoldDB" id="A0AAD9LBG3"/>
<dbReference type="Proteomes" id="UP001259832">
    <property type="component" value="Unassembled WGS sequence"/>
</dbReference>